<feature type="transmembrane region" description="Helical" evidence="1">
    <location>
        <begin position="118"/>
        <end position="135"/>
    </location>
</feature>
<protein>
    <submittedName>
        <fullName evidence="2">DUF2306 domain-containing protein</fullName>
    </submittedName>
</protein>
<sequence length="279" mass="29767">MAEAATAEGLGHTTTRMTAGGALKMAAGLWLLTTLAGQWVFLYYIAAFYGGSTLSGNFQAWSRNDALFKGYVAGDAAGNLFFAAHVLLAAAVAFGGTLQMVPQIRKRALWFHRWNGRVFLATAGAAALAGLYMVWVRGASANLLGALAISLDAVLILGFATLAWRSALGRQIADHRRWAMRAFLAANGVWFYRVGFMAWIAINHGPVGSTRHLDGPFDIFWEFGCYLLPLAMLELHLRAERSGGGAARLAMAGGLAVSSVVIAIGVAAAYAIMWRPLLG</sequence>
<dbReference type="InterPro" id="IPR018750">
    <property type="entry name" value="DUF2306_membrane"/>
</dbReference>
<accession>A0A975IUT7</accession>
<keyword evidence="3" id="KW-1185">Reference proteome</keyword>
<feature type="transmembrane region" description="Helical" evidence="1">
    <location>
        <begin position="219"/>
        <end position="237"/>
    </location>
</feature>
<feature type="transmembrane region" description="Helical" evidence="1">
    <location>
        <begin position="76"/>
        <end position="98"/>
    </location>
</feature>
<proteinExistence type="predicted"/>
<keyword evidence="1" id="KW-1133">Transmembrane helix</keyword>
<dbReference type="RefSeq" id="WP_211938146.1">
    <property type="nucleotide sequence ID" value="NZ_CP073078.1"/>
</dbReference>
<dbReference type="Proteomes" id="UP000676409">
    <property type="component" value="Chromosome"/>
</dbReference>
<feature type="transmembrane region" description="Helical" evidence="1">
    <location>
        <begin position="178"/>
        <end position="199"/>
    </location>
</feature>
<name>A0A975IUT7_9CAUL</name>
<evidence type="ECO:0000256" key="1">
    <source>
        <dbReference type="SAM" id="Phobius"/>
    </source>
</evidence>
<feature type="transmembrane region" description="Helical" evidence="1">
    <location>
        <begin position="141"/>
        <end position="166"/>
    </location>
</feature>
<dbReference type="Pfam" id="PF10067">
    <property type="entry name" value="DUF2306"/>
    <property type="match status" value="1"/>
</dbReference>
<organism evidence="2 3">
    <name type="scientific">Phenylobacterium montanum</name>
    <dbReference type="NCBI Taxonomy" id="2823693"/>
    <lineage>
        <taxon>Bacteria</taxon>
        <taxon>Pseudomonadati</taxon>
        <taxon>Pseudomonadota</taxon>
        <taxon>Alphaproteobacteria</taxon>
        <taxon>Caulobacterales</taxon>
        <taxon>Caulobacteraceae</taxon>
        <taxon>Phenylobacterium</taxon>
    </lineage>
</organism>
<evidence type="ECO:0000313" key="2">
    <source>
        <dbReference type="EMBL" id="QUD88095.1"/>
    </source>
</evidence>
<dbReference type="EMBL" id="CP073078">
    <property type="protein sequence ID" value="QUD88095.1"/>
    <property type="molecule type" value="Genomic_DNA"/>
</dbReference>
<feature type="transmembrane region" description="Helical" evidence="1">
    <location>
        <begin position="26"/>
        <end position="46"/>
    </location>
</feature>
<keyword evidence="1" id="KW-0472">Membrane</keyword>
<dbReference type="AlphaFoldDB" id="A0A975IUT7"/>
<feature type="transmembrane region" description="Helical" evidence="1">
    <location>
        <begin position="249"/>
        <end position="273"/>
    </location>
</feature>
<keyword evidence="1" id="KW-0812">Transmembrane</keyword>
<dbReference type="KEGG" id="caul:KCG34_24205"/>
<reference evidence="2" key="1">
    <citation type="submission" date="2021-04" db="EMBL/GenBank/DDBJ databases">
        <title>The complete genome sequence of Caulobacter sp. S6.</title>
        <authorList>
            <person name="Tang Y."/>
            <person name="Ouyang W."/>
            <person name="Liu Q."/>
            <person name="Huang B."/>
            <person name="Guo Z."/>
            <person name="Lei P."/>
        </authorList>
    </citation>
    <scope>NUCLEOTIDE SEQUENCE</scope>
    <source>
        <strain evidence="2">S6</strain>
    </source>
</reference>
<gene>
    <name evidence="2" type="ORF">KCG34_24205</name>
</gene>
<evidence type="ECO:0000313" key="3">
    <source>
        <dbReference type="Proteomes" id="UP000676409"/>
    </source>
</evidence>